<keyword evidence="1" id="KW-0472">Membrane</keyword>
<gene>
    <name evidence="4" type="ORF">CDL12_14744</name>
</gene>
<dbReference type="InterPro" id="IPR026960">
    <property type="entry name" value="RVT-Znf"/>
</dbReference>
<dbReference type="InterPro" id="IPR002156">
    <property type="entry name" value="RNaseH_domain"/>
</dbReference>
<dbReference type="GO" id="GO:0003676">
    <property type="term" value="F:nucleic acid binding"/>
    <property type="evidence" value="ECO:0007669"/>
    <property type="project" value="InterPro"/>
</dbReference>
<keyword evidence="1" id="KW-0812">Transmembrane</keyword>
<keyword evidence="1" id="KW-1133">Transmembrane helix</keyword>
<dbReference type="Pfam" id="PF13966">
    <property type="entry name" value="zf-RVT"/>
    <property type="match status" value="1"/>
</dbReference>
<evidence type="ECO:0000256" key="1">
    <source>
        <dbReference type="SAM" id="Phobius"/>
    </source>
</evidence>
<evidence type="ECO:0000259" key="2">
    <source>
        <dbReference type="Pfam" id="PF13456"/>
    </source>
</evidence>
<feature type="transmembrane region" description="Helical" evidence="1">
    <location>
        <begin position="46"/>
        <end position="67"/>
    </location>
</feature>
<dbReference type="EMBL" id="NKXS01002647">
    <property type="protein sequence ID" value="PIN12643.1"/>
    <property type="molecule type" value="Genomic_DNA"/>
</dbReference>
<name>A0A2G9H578_9LAMI</name>
<sequence>MAARTIIEIPVNTSAEDTLVWKLSNNCSFKTSIAWNIIRQRQDVPIFGWIWLSFIIPTISIFLWHLLHDKLAIDTRLQQKGIHLASRCMCLNMKNLLHISSLLALMQMRNSTPYATLGHIRTVVPILIFWHIWEARNNAKYWDKKFFASKIIHRIIQHLHNIYAVGKMGYKHWKSNLQFAKHLGLTVPRPTPKIAIAVTWLRPTDKLWKLNTDGATCDSLCSNAGGILHDQNGNAVFAFTHFLGAMNSIEAEIEAVLSGLQHC</sequence>
<dbReference type="PANTHER" id="PTHR47723:SF23">
    <property type="entry name" value="REVERSE TRANSCRIPTASE-LIKE PROTEIN"/>
    <property type="match status" value="1"/>
</dbReference>
<comment type="caution">
    <text evidence="4">The sequence shown here is derived from an EMBL/GenBank/DDBJ whole genome shotgun (WGS) entry which is preliminary data.</text>
</comment>
<reference evidence="5" key="1">
    <citation type="journal article" date="2018" name="Gigascience">
        <title>Genome assembly of the Pink Ipe (Handroanthus impetiginosus, Bignoniaceae), a highly valued, ecologically keystone Neotropical timber forest tree.</title>
        <authorList>
            <person name="Silva-Junior O.B."/>
            <person name="Grattapaglia D."/>
            <person name="Novaes E."/>
            <person name="Collevatti R.G."/>
        </authorList>
    </citation>
    <scope>NUCLEOTIDE SEQUENCE [LARGE SCALE GENOMIC DNA]</scope>
    <source>
        <strain evidence="5">cv. UFG-1</strain>
    </source>
</reference>
<evidence type="ECO:0000313" key="5">
    <source>
        <dbReference type="Proteomes" id="UP000231279"/>
    </source>
</evidence>
<feature type="domain" description="Reverse transcriptase zinc-binding" evidence="3">
    <location>
        <begin position="29"/>
        <end position="93"/>
    </location>
</feature>
<dbReference type="Proteomes" id="UP000231279">
    <property type="component" value="Unassembled WGS sequence"/>
</dbReference>
<dbReference type="Pfam" id="PF13456">
    <property type="entry name" value="RVT_3"/>
    <property type="match status" value="1"/>
</dbReference>
<dbReference type="GO" id="GO:0004523">
    <property type="term" value="F:RNA-DNA hybrid ribonuclease activity"/>
    <property type="evidence" value="ECO:0007669"/>
    <property type="project" value="InterPro"/>
</dbReference>
<dbReference type="STRING" id="429701.A0A2G9H578"/>
<organism evidence="4 5">
    <name type="scientific">Handroanthus impetiginosus</name>
    <dbReference type="NCBI Taxonomy" id="429701"/>
    <lineage>
        <taxon>Eukaryota</taxon>
        <taxon>Viridiplantae</taxon>
        <taxon>Streptophyta</taxon>
        <taxon>Embryophyta</taxon>
        <taxon>Tracheophyta</taxon>
        <taxon>Spermatophyta</taxon>
        <taxon>Magnoliopsida</taxon>
        <taxon>eudicotyledons</taxon>
        <taxon>Gunneridae</taxon>
        <taxon>Pentapetalae</taxon>
        <taxon>asterids</taxon>
        <taxon>lamiids</taxon>
        <taxon>Lamiales</taxon>
        <taxon>Bignoniaceae</taxon>
        <taxon>Crescentiina</taxon>
        <taxon>Tabebuia alliance</taxon>
        <taxon>Handroanthus</taxon>
    </lineage>
</organism>
<dbReference type="OrthoDB" id="914170at2759"/>
<keyword evidence="5" id="KW-1185">Reference proteome</keyword>
<evidence type="ECO:0008006" key="6">
    <source>
        <dbReference type="Google" id="ProtNLM"/>
    </source>
</evidence>
<dbReference type="PANTHER" id="PTHR47723">
    <property type="entry name" value="OS05G0353850 PROTEIN"/>
    <property type="match status" value="1"/>
</dbReference>
<evidence type="ECO:0000259" key="3">
    <source>
        <dbReference type="Pfam" id="PF13966"/>
    </source>
</evidence>
<protein>
    <recommendedName>
        <fullName evidence="6">RNase H type-1 domain-containing protein</fullName>
    </recommendedName>
</protein>
<dbReference type="AlphaFoldDB" id="A0A2G9H578"/>
<evidence type="ECO:0000313" key="4">
    <source>
        <dbReference type="EMBL" id="PIN12643.1"/>
    </source>
</evidence>
<proteinExistence type="predicted"/>
<dbReference type="InterPro" id="IPR053151">
    <property type="entry name" value="RNase_H-like"/>
</dbReference>
<accession>A0A2G9H578</accession>
<feature type="domain" description="RNase H type-1" evidence="2">
    <location>
        <begin position="211"/>
        <end position="263"/>
    </location>
</feature>